<dbReference type="Proteomes" id="UP000800092">
    <property type="component" value="Unassembled WGS sequence"/>
</dbReference>
<reference evidence="1" key="1">
    <citation type="journal article" date="2020" name="Stud. Mycol.">
        <title>101 Dothideomycetes genomes: a test case for predicting lifestyles and emergence of pathogens.</title>
        <authorList>
            <person name="Haridas S."/>
            <person name="Albert R."/>
            <person name="Binder M."/>
            <person name="Bloem J."/>
            <person name="Labutti K."/>
            <person name="Salamov A."/>
            <person name="Andreopoulos B."/>
            <person name="Baker S."/>
            <person name="Barry K."/>
            <person name="Bills G."/>
            <person name="Bluhm B."/>
            <person name="Cannon C."/>
            <person name="Castanera R."/>
            <person name="Culley D."/>
            <person name="Daum C."/>
            <person name="Ezra D."/>
            <person name="Gonzalez J."/>
            <person name="Henrissat B."/>
            <person name="Kuo A."/>
            <person name="Liang C."/>
            <person name="Lipzen A."/>
            <person name="Lutzoni F."/>
            <person name="Magnuson J."/>
            <person name="Mondo S."/>
            <person name="Nolan M."/>
            <person name="Ohm R."/>
            <person name="Pangilinan J."/>
            <person name="Park H.-J."/>
            <person name="Ramirez L."/>
            <person name="Alfaro M."/>
            <person name="Sun H."/>
            <person name="Tritt A."/>
            <person name="Yoshinaga Y."/>
            <person name="Zwiers L.-H."/>
            <person name="Turgeon B."/>
            <person name="Goodwin S."/>
            <person name="Spatafora J."/>
            <person name="Crous P."/>
            <person name="Grigoriev I."/>
        </authorList>
    </citation>
    <scope>NUCLEOTIDE SEQUENCE</scope>
    <source>
        <strain evidence="1">Tuck. ex Michener</strain>
    </source>
</reference>
<accession>A0A6A6HA59</accession>
<evidence type="ECO:0000313" key="1">
    <source>
        <dbReference type="EMBL" id="KAF2234718.1"/>
    </source>
</evidence>
<sequence length="97" mass="10657">MDVWKTALGSKILLAPAPLSSLSDPMRHCELSGIHTSIVAKTNHVVQTLRRRQVSAICMADSTQAVKLNLPLQSKPVCTFVPIPKSTRYQVRSQCSL</sequence>
<name>A0A6A6HA59_VIRVR</name>
<dbReference type="AlphaFoldDB" id="A0A6A6HA59"/>
<dbReference type="EMBL" id="ML991796">
    <property type="protein sequence ID" value="KAF2234718.1"/>
    <property type="molecule type" value="Genomic_DNA"/>
</dbReference>
<proteinExistence type="predicted"/>
<organism evidence="1 2">
    <name type="scientific">Viridothelium virens</name>
    <name type="common">Speckled blister lichen</name>
    <name type="synonym">Trypethelium virens</name>
    <dbReference type="NCBI Taxonomy" id="1048519"/>
    <lineage>
        <taxon>Eukaryota</taxon>
        <taxon>Fungi</taxon>
        <taxon>Dikarya</taxon>
        <taxon>Ascomycota</taxon>
        <taxon>Pezizomycotina</taxon>
        <taxon>Dothideomycetes</taxon>
        <taxon>Dothideomycetes incertae sedis</taxon>
        <taxon>Trypetheliales</taxon>
        <taxon>Trypetheliaceae</taxon>
        <taxon>Viridothelium</taxon>
    </lineage>
</organism>
<keyword evidence="2" id="KW-1185">Reference proteome</keyword>
<evidence type="ECO:0000313" key="2">
    <source>
        <dbReference type="Proteomes" id="UP000800092"/>
    </source>
</evidence>
<protein>
    <submittedName>
        <fullName evidence="1">Uncharacterized protein</fullName>
    </submittedName>
</protein>
<gene>
    <name evidence="1" type="ORF">EV356DRAFT_501281</name>
</gene>